<proteinExistence type="predicted"/>
<evidence type="ECO:0000313" key="1">
    <source>
        <dbReference type="EMBL" id="KAJ6389624.1"/>
    </source>
</evidence>
<dbReference type="EMBL" id="JAPFFI010000007">
    <property type="protein sequence ID" value="KAJ6389624.1"/>
    <property type="molecule type" value="Genomic_DNA"/>
</dbReference>
<sequence>MPAQVTFGVEATTDATNFCSPFIIHNLEVLNIPQIFFILAFFDHVSNQRPISMNLSYAKTRGHHLNLILKSLEYLVCIHPGKL</sequence>
<accession>A0ABQ9BR56</accession>
<reference evidence="1" key="2">
    <citation type="journal article" date="2023" name="Int. J. Mol. Sci.">
        <title>De Novo Assembly and Annotation of 11 Diverse Shrub Willow (Salix) Genomes Reveals Novel Gene Organization in Sex-Linked Regions.</title>
        <authorList>
            <person name="Hyden B."/>
            <person name="Feng K."/>
            <person name="Yates T.B."/>
            <person name="Jawdy S."/>
            <person name="Cereghino C."/>
            <person name="Smart L.B."/>
            <person name="Muchero W."/>
        </authorList>
    </citation>
    <scope>NUCLEOTIDE SEQUENCE</scope>
    <source>
        <tissue evidence="1">Shoot tip</tissue>
    </source>
</reference>
<protein>
    <submittedName>
        <fullName evidence="1">Uncharacterized protein</fullName>
    </submittedName>
</protein>
<organism evidence="1 2">
    <name type="scientific">Salix suchowensis</name>
    <dbReference type="NCBI Taxonomy" id="1278906"/>
    <lineage>
        <taxon>Eukaryota</taxon>
        <taxon>Viridiplantae</taxon>
        <taxon>Streptophyta</taxon>
        <taxon>Embryophyta</taxon>
        <taxon>Tracheophyta</taxon>
        <taxon>Spermatophyta</taxon>
        <taxon>Magnoliopsida</taxon>
        <taxon>eudicotyledons</taxon>
        <taxon>Gunneridae</taxon>
        <taxon>Pentapetalae</taxon>
        <taxon>rosids</taxon>
        <taxon>fabids</taxon>
        <taxon>Malpighiales</taxon>
        <taxon>Salicaceae</taxon>
        <taxon>Saliceae</taxon>
        <taxon>Salix</taxon>
    </lineage>
</organism>
<name>A0ABQ9BR56_9ROSI</name>
<gene>
    <name evidence="1" type="ORF">OIU77_027864</name>
</gene>
<keyword evidence="2" id="KW-1185">Reference proteome</keyword>
<reference evidence="1" key="1">
    <citation type="submission" date="2022-10" db="EMBL/GenBank/DDBJ databases">
        <authorList>
            <person name="Hyden B.L."/>
            <person name="Feng K."/>
            <person name="Yates T."/>
            <person name="Jawdy S."/>
            <person name="Smart L.B."/>
            <person name="Muchero W."/>
        </authorList>
    </citation>
    <scope>NUCLEOTIDE SEQUENCE</scope>
    <source>
        <tissue evidence="1">Shoot tip</tissue>
    </source>
</reference>
<comment type="caution">
    <text evidence="1">The sequence shown here is derived from an EMBL/GenBank/DDBJ whole genome shotgun (WGS) entry which is preliminary data.</text>
</comment>
<evidence type="ECO:0000313" key="2">
    <source>
        <dbReference type="Proteomes" id="UP001141253"/>
    </source>
</evidence>
<dbReference type="Proteomes" id="UP001141253">
    <property type="component" value="Chromosome 3"/>
</dbReference>